<keyword evidence="6" id="KW-1185">Reference proteome</keyword>
<dbReference type="OMA" id="SAFHRIN"/>
<dbReference type="AlphaFoldDB" id="A0A9R1PX55"/>
<evidence type="ECO:0000256" key="2">
    <source>
        <dbReference type="SAM" id="MobiDB-lite"/>
    </source>
</evidence>
<dbReference type="PROSITE" id="PS50822">
    <property type="entry name" value="PIWI"/>
    <property type="match status" value="1"/>
</dbReference>
<dbReference type="SUPFAM" id="SSF53098">
    <property type="entry name" value="Ribonuclease H-like"/>
    <property type="match status" value="1"/>
</dbReference>
<feature type="domain" description="PAZ" evidence="3">
    <location>
        <begin position="79"/>
        <end position="209"/>
    </location>
</feature>
<dbReference type="EMBL" id="LT934114">
    <property type="protein sequence ID" value="VAH50894.1"/>
    <property type="molecule type" value="Genomic_DNA"/>
</dbReference>
<accession>A0A9R1PX55</accession>
<name>A0A9R1PX55_TRITD</name>
<reference evidence="5 6" key="1">
    <citation type="submission" date="2017-09" db="EMBL/GenBank/DDBJ databases">
        <authorList>
            <consortium name="International Durum Wheat Genome Sequencing Consortium (IDWGSC)"/>
            <person name="Milanesi L."/>
        </authorList>
    </citation>
    <scope>NUCLEOTIDE SEQUENCE [LARGE SCALE GENOMIC DNA]</scope>
    <source>
        <strain evidence="6">cv. Svevo</strain>
    </source>
</reference>
<dbReference type="CDD" id="cd02846">
    <property type="entry name" value="PAZ_argonaute_like"/>
    <property type="match status" value="1"/>
</dbReference>
<dbReference type="Gene3D" id="3.40.50.2300">
    <property type="match status" value="1"/>
</dbReference>
<feature type="region of interest" description="Disordered" evidence="2">
    <location>
        <begin position="215"/>
        <end position="256"/>
    </location>
</feature>
<dbReference type="Pfam" id="PF02170">
    <property type="entry name" value="PAZ"/>
    <property type="match status" value="1"/>
</dbReference>
<dbReference type="InterPro" id="IPR012337">
    <property type="entry name" value="RNaseH-like_sf"/>
</dbReference>
<dbReference type="PROSITE" id="PS50821">
    <property type="entry name" value="PAZ"/>
    <property type="match status" value="1"/>
</dbReference>
<dbReference type="InterPro" id="IPR003100">
    <property type="entry name" value="PAZ_dom"/>
</dbReference>
<evidence type="ECO:0000313" key="5">
    <source>
        <dbReference type="EMBL" id="VAH50894.1"/>
    </source>
</evidence>
<evidence type="ECO:0000259" key="3">
    <source>
        <dbReference type="PROSITE" id="PS50821"/>
    </source>
</evidence>
<dbReference type="Pfam" id="PF02171">
    <property type="entry name" value="Piwi"/>
    <property type="match status" value="1"/>
</dbReference>
<dbReference type="Gramene" id="TRITD2Bv1G207830.2">
    <property type="protein sequence ID" value="TRITD2Bv1G207830.2"/>
    <property type="gene ID" value="TRITD2Bv1G207830"/>
</dbReference>
<feature type="domain" description="Piwi" evidence="4">
    <location>
        <begin position="396"/>
        <end position="698"/>
    </location>
</feature>
<proteinExistence type="inferred from homology"/>
<dbReference type="Proteomes" id="UP000324705">
    <property type="component" value="Chromosome 2B"/>
</dbReference>
<comment type="similarity">
    <text evidence="1">Belongs to the argonaute family. Ago subfamily.</text>
</comment>
<dbReference type="PANTHER" id="PTHR22891">
    <property type="entry name" value="EUKARYOTIC TRANSLATION INITIATION FACTOR 2C"/>
    <property type="match status" value="1"/>
</dbReference>
<organism evidence="5 6">
    <name type="scientific">Triticum turgidum subsp. durum</name>
    <name type="common">Durum wheat</name>
    <name type="synonym">Triticum durum</name>
    <dbReference type="NCBI Taxonomy" id="4567"/>
    <lineage>
        <taxon>Eukaryota</taxon>
        <taxon>Viridiplantae</taxon>
        <taxon>Streptophyta</taxon>
        <taxon>Embryophyta</taxon>
        <taxon>Tracheophyta</taxon>
        <taxon>Spermatophyta</taxon>
        <taxon>Magnoliopsida</taxon>
        <taxon>Liliopsida</taxon>
        <taxon>Poales</taxon>
        <taxon>Poaceae</taxon>
        <taxon>BOP clade</taxon>
        <taxon>Pooideae</taxon>
        <taxon>Triticodae</taxon>
        <taxon>Triticeae</taxon>
        <taxon>Triticinae</taxon>
        <taxon>Triticum</taxon>
    </lineage>
</organism>
<dbReference type="SUPFAM" id="SSF101690">
    <property type="entry name" value="PAZ domain"/>
    <property type="match status" value="1"/>
</dbReference>
<dbReference type="GO" id="GO:0003723">
    <property type="term" value="F:RNA binding"/>
    <property type="evidence" value="ECO:0007669"/>
    <property type="project" value="InterPro"/>
</dbReference>
<protein>
    <submittedName>
        <fullName evidence="5">Uncharacterized protein</fullName>
    </submittedName>
</protein>
<dbReference type="SMART" id="SM00950">
    <property type="entry name" value="Piwi"/>
    <property type="match status" value="1"/>
</dbReference>
<dbReference type="InterPro" id="IPR036397">
    <property type="entry name" value="RNaseH_sf"/>
</dbReference>
<sequence length="743" mass="83618">MTKGILPALDAILREASSSGKIIIGQTFYSQQQRPKISSHGAFTTEALEGTMQTLKATEQGLVLCVDYSVMEFCGDGSTVLDLVKHLVKRFDTDIPFDMETTLDEKQRKYLESQLKGLCITVNYLKKSSKGKDNGTRIRKYKVQGLTAEPAQLITFEDFDSGKPPHKLVEYYREQYEVEIQYKMLPCLDLSTTNGRRNYVPIELCTLHRRQKYPKDDTLKGSKQKPRDKPLESNARKDRILDMVKPPEGPCSSSRGQQFNITLNREMTEVTGPILAPPTLALGSSNGRRDYNISRKNCQWNLMNWMKLVDGKVLKCWGILDLSAMPSHSGQEGLHGDKFIDNIVDKCVHLGIQMQRQGCLVRRSAMSVLSDPGKLRKELIQVKKDAEECTQKKLQLLFCPMSEQHRGYKILKMICETELGIQTQCLLSDLANKGKGQDQYLSNLALKINIKLGGSNMQLSDQLPKVTGSRFMFIGADVNHPPPGDTESLSIAAVVASMDCPSASQDVPRIRAQKGGTEEIVNLGTMCKELIQVYMERNGGFKPDKIIYFRDGVSDEQFKMVLDKELVSTKKGICEDGYTPTITVIVAKKRHRTRLFPNDRKELRTDNGNVLPGTVVDTVVVDERPKDFFLCIHDGLHGTSRPTHYYILKNGHDFEPVDLHKLVYSMCFVFARCTKPVSLTAPIKYADNAAYRGRDYYDSRMVSQQFQVQEPGPSSSASFPAGAPLFLDMPEVHPDLKDSMFFI</sequence>
<gene>
    <name evidence="5" type="ORF">TRITD_2Bv1G207830</name>
</gene>
<evidence type="ECO:0000313" key="6">
    <source>
        <dbReference type="Proteomes" id="UP000324705"/>
    </source>
</evidence>
<dbReference type="Gene3D" id="3.30.420.10">
    <property type="entry name" value="Ribonuclease H-like superfamily/Ribonuclease H"/>
    <property type="match status" value="1"/>
</dbReference>
<dbReference type="Gene3D" id="2.170.260.10">
    <property type="entry name" value="paz domain"/>
    <property type="match status" value="1"/>
</dbReference>
<dbReference type="InterPro" id="IPR036085">
    <property type="entry name" value="PAZ_dom_sf"/>
</dbReference>
<dbReference type="InterPro" id="IPR003165">
    <property type="entry name" value="Piwi"/>
</dbReference>
<evidence type="ECO:0000256" key="1">
    <source>
        <dbReference type="ARBA" id="ARBA00008201"/>
    </source>
</evidence>
<feature type="compositionally biased region" description="Basic and acidic residues" evidence="2">
    <location>
        <begin position="215"/>
        <end position="242"/>
    </location>
</feature>
<evidence type="ECO:0000259" key="4">
    <source>
        <dbReference type="PROSITE" id="PS50822"/>
    </source>
</evidence>